<evidence type="ECO:0000259" key="2">
    <source>
        <dbReference type="Pfam" id="PF24883"/>
    </source>
</evidence>
<dbReference type="OrthoDB" id="443402at2759"/>
<dbReference type="eggNOG" id="ENOG502SHWY">
    <property type="taxonomic scope" value="Eukaryota"/>
</dbReference>
<dbReference type="Pfam" id="PF24883">
    <property type="entry name" value="NPHP3_N"/>
    <property type="match status" value="1"/>
</dbReference>
<dbReference type="EMBL" id="KB822720">
    <property type="protein sequence ID" value="ETN40045.1"/>
    <property type="molecule type" value="Genomic_DNA"/>
</dbReference>
<dbReference type="RefSeq" id="XP_008716888.1">
    <property type="nucleotide sequence ID" value="XM_008718666.1"/>
</dbReference>
<evidence type="ECO:0000256" key="1">
    <source>
        <dbReference type="ARBA" id="ARBA00022737"/>
    </source>
</evidence>
<organism evidence="3 4">
    <name type="scientific">Cyphellophora europaea (strain CBS 101466)</name>
    <name type="common">Phialophora europaea</name>
    <dbReference type="NCBI Taxonomy" id="1220924"/>
    <lineage>
        <taxon>Eukaryota</taxon>
        <taxon>Fungi</taxon>
        <taxon>Dikarya</taxon>
        <taxon>Ascomycota</taxon>
        <taxon>Pezizomycotina</taxon>
        <taxon>Eurotiomycetes</taxon>
        <taxon>Chaetothyriomycetidae</taxon>
        <taxon>Chaetothyriales</taxon>
        <taxon>Cyphellophoraceae</taxon>
        <taxon>Cyphellophora</taxon>
    </lineage>
</organism>
<name>W2RUR4_CYPE1</name>
<evidence type="ECO:0000313" key="3">
    <source>
        <dbReference type="EMBL" id="ETN40045.1"/>
    </source>
</evidence>
<keyword evidence="4" id="KW-1185">Reference proteome</keyword>
<dbReference type="HOGENOM" id="CLU_285445_0_0_1"/>
<evidence type="ECO:0000313" key="4">
    <source>
        <dbReference type="Proteomes" id="UP000030752"/>
    </source>
</evidence>
<accession>W2RUR4</accession>
<sequence length="1085" mass="123751">MEALGVLALVCNITQLVEQGVTLTRLYSQISENGSTADVQRLNELSQLTEEIDKSCSRSLQPRPLNVLEQQVEECASKSLKNAKDLHDIVRKIQYSDGKAKKERNPASKLLRSVRSRSQVQFLQKEFSDLQLMLQTSLLVSMREHILRCDDEQALKIAELDENVRKMLDGDCRCASKAMDAVARTQDLLSKQIIDAESSIKRKIDSAQARTEQHFEQIISTDQQRAAVERISKSLYFEGMQERENMIQARIFDYGKTTSCLLSDQRHVNAWDWRVEKQRDQMHQSRSILMSWLRSGSGKFYISGKPGAGKSSLMSFLRQSLPEDGPAHQDLARWASPKSPVVLSFFFYKPATNRLMKCFEGLWRSLSYQILDEEPEVLARIVLDERCPRKLRNALDPARSFTLSWTNNELKSFFIYLLSKGDKKYLVMLDGLDEFQEYGGGDHGHQTLLDCISEILSVSNKVKFLVSARPDEPFRNELKSCPTVRLHDVNFQDILFFSQQCLKGTIAGGYAKRIASRADGVFLWAHLVANDLARAAKRNASQEELSKRFDSCPGEMNELFSQMLARQDDYFKKQSGPFFQLVDFCVRRELHISLFEILLATRPLDELVIKMKSGFDPAFLAELEHRAEGFEEEILSRSAGLVQITDYDPARSMVLEALPDTTSMRALLDREVTYIHTTAQDYLAEEGRWFLESYLLSETETVHMLGAVLIGWLCLSSRLNTKCFKWWEWQRALSHSLNYIDRFMEAAAHRQTLFAMMKMQIELLDRQQVAPDNILYNPLSPGEPFRSALLALNLPRGILIAVDIACCGQNHEFYEGIFKHYVSPQFKACETQLRDLAVAYTFCLLCDHVYYKLDLLLFDLLDLTSYAVQPCGALRMGHNKSKRLICGQSLWQHFIGWIFPRLVSRDESDLAVELAKAFVKRKAPLEATVGSISLLESGSGNVFAFPAVAVCLDLANIQQISEYARFGENLIIVQRWAPDVLAAKGRYTGNSVVRYCKPWRCRWLDIPIHLQAAFALELYGAGPQCAYIIERVPGLKRERWYEGSGDLSAQRCLDVLRWESLSLDKIYPGRVVSYNKVKAMGKPAM</sequence>
<feature type="domain" description="Nephrocystin 3-like N-terminal" evidence="2">
    <location>
        <begin position="290"/>
        <end position="469"/>
    </location>
</feature>
<dbReference type="VEuPathDB" id="FungiDB:HMPREF1541_04320"/>
<dbReference type="GeneID" id="19971659"/>
<gene>
    <name evidence="3" type="ORF">HMPREF1541_04320</name>
</gene>
<reference evidence="3 4" key="1">
    <citation type="submission" date="2013-03" db="EMBL/GenBank/DDBJ databases">
        <title>The Genome Sequence of Phialophora europaea CBS 101466.</title>
        <authorList>
            <consortium name="The Broad Institute Genomics Platform"/>
            <person name="Cuomo C."/>
            <person name="de Hoog S."/>
            <person name="Gorbushina A."/>
            <person name="Walker B."/>
            <person name="Young S.K."/>
            <person name="Zeng Q."/>
            <person name="Gargeya S."/>
            <person name="Fitzgerald M."/>
            <person name="Haas B."/>
            <person name="Abouelleil A."/>
            <person name="Allen A.W."/>
            <person name="Alvarado L."/>
            <person name="Arachchi H.M."/>
            <person name="Berlin A.M."/>
            <person name="Chapman S.B."/>
            <person name="Gainer-Dewar J."/>
            <person name="Goldberg J."/>
            <person name="Griggs A."/>
            <person name="Gujja S."/>
            <person name="Hansen M."/>
            <person name="Howarth C."/>
            <person name="Imamovic A."/>
            <person name="Ireland A."/>
            <person name="Larimer J."/>
            <person name="McCowan C."/>
            <person name="Murphy C."/>
            <person name="Pearson M."/>
            <person name="Poon T.W."/>
            <person name="Priest M."/>
            <person name="Roberts A."/>
            <person name="Saif S."/>
            <person name="Shea T."/>
            <person name="Sisk P."/>
            <person name="Sykes S."/>
            <person name="Wortman J."/>
            <person name="Nusbaum C."/>
            <person name="Birren B."/>
        </authorList>
    </citation>
    <scope>NUCLEOTIDE SEQUENCE [LARGE SCALE GENOMIC DNA]</scope>
    <source>
        <strain evidence="3 4">CBS 101466</strain>
    </source>
</reference>
<dbReference type="Proteomes" id="UP000030752">
    <property type="component" value="Unassembled WGS sequence"/>
</dbReference>
<dbReference type="Gene3D" id="3.40.50.300">
    <property type="entry name" value="P-loop containing nucleotide triphosphate hydrolases"/>
    <property type="match status" value="1"/>
</dbReference>
<dbReference type="AlphaFoldDB" id="W2RUR4"/>
<dbReference type="InParanoid" id="W2RUR4"/>
<keyword evidence="1" id="KW-0677">Repeat</keyword>
<dbReference type="PANTHER" id="PTHR10039">
    <property type="entry name" value="AMELOGENIN"/>
    <property type="match status" value="1"/>
</dbReference>
<protein>
    <recommendedName>
        <fullName evidence="2">Nephrocystin 3-like N-terminal domain-containing protein</fullName>
    </recommendedName>
</protein>
<dbReference type="InterPro" id="IPR027417">
    <property type="entry name" value="P-loop_NTPase"/>
</dbReference>
<proteinExistence type="predicted"/>
<dbReference type="PANTHER" id="PTHR10039:SF5">
    <property type="entry name" value="NACHT DOMAIN-CONTAINING PROTEIN"/>
    <property type="match status" value="1"/>
</dbReference>
<dbReference type="STRING" id="1220924.W2RUR4"/>
<dbReference type="InterPro" id="IPR056884">
    <property type="entry name" value="NPHP3-like_N"/>
</dbReference>
<dbReference type="SUPFAM" id="SSF52540">
    <property type="entry name" value="P-loop containing nucleoside triphosphate hydrolases"/>
    <property type="match status" value="1"/>
</dbReference>